<dbReference type="InterPro" id="IPR050109">
    <property type="entry name" value="HTH-type_TetR-like_transc_reg"/>
</dbReference>
<proteinExistence type="predicted"/>
<evidence type="ECO:0000256" key="2">
    <source>
        <dbReference type="PROSITE-ProRule" id="PRU00335"/>
    </source>
</evidence>
<evidence type="ECO:0000313" key="5">
    <source>
        <dbReference type="Proteomes" id="UP000316416"/>
    </source>
</evidence>
<dbReference type="InterPro" id="IPR001647">
    <property type="entry name" value="HTH_TetR"/>
</dbReference>
<sequence>MDNKRELIFKATEKIIASKGLQGLSMQQIANEAGVAAGTIYRYFKDKDELIGELRKNVLRVVASHILKDSGEGTLEQRFIRVWFNIVDFGRQRTPANLSYEQYIHLPGIDSDPHQTFENATFSELHVLFEEGKDAGVFHSLQNKTLFAISLEPAVALGRNIRRGQLKYDKAELELACSLCWQTINKQDNQIKLSNLTNKERSGQ</sequence>
<dbReference type="EMBL" id="CP045503">
    <property type="protein sequence ID" value="QPG56395.1"/>
    <property type="molecule type" value="Genomic_DNA"/>
</dbReference>
<dbReference type="InterPro" id="IPR009057">
    <property type="entry name" value="Homeodomain-like_sf"/>
</dbReference>
<keyword evidence="1 2" id="KW-0238">DNA-binding</keyword>
<dbReference type="SUPFAM" id="SSF46689">
    <property type="entry name" value="Homeodomain-like"/>
    <property type="match status" value="1"/>
</dbReference>
<keyword evidence="5" id="KW-1185">Reference proteome</keyword>
<evidence type="ECO:0000313" key="4">
    <source>
        <dbReference type="EMBL" id="QPG56395.1"/>
    </source>
</evidence>
<dbReference type="PANTHER" id="PTHR30055:SF207">
    <property type="entry name" value="HTH-TYPE TRANSCRIPTIONAL REPRESSOR FATR"/>
    <property type="match status" value="1"/>
</dbReference>
<dbReference type="PANTHER" id="PTHR30055">
    <property type="entry name" value="HTH-TYPE TRANSCRIPTIONAL REGULATOR RUTR"/>
    <property type="match status" value="1"/>
</dbReference>
<feature type="DNA-binding region" description="H-T-H motif" evidence="2">
    <location>
        <begin position="25"/>
        <end position="44"/>
    </location>
</feature>
<dbReference type="InterPro" id="IPR023772">
    <property type="entry name" value="DNA-bd_HTH_TetR-type_CS"/>
</dbReference>
<dbReference type="RefSeq" id="WP_142871782.1">
    <property type="nucleotide sequence ID" value="NZ_CP045503.2"/>
</dbReference>
<feature type="domain" description="HTH tetR-type" evidence="3">
    <location>
        <begin position="2"/>
        <end position="62"/>
    </location>
</feature>
<dbReference type="PROSITE" id="PS01081">
    <property type="entry name" value="HTH_TETR_1"/>
    <property type="match status" value="1"/>
</dbReference>
<dbReference type="Pfam" id="PF22604">
    <property type="entry name" value="TetR_HI_0893_C"/>
    <property type="match status" value="1"/>
</dbReference>
<protein>
    <submittedName>
        <fullName evidence="4">TetR/AcrR family transcriptional regulator</fullName>
    </submittedName>
</protein>
<accession>A0ABX6V1D1</accession>
<reference evidence="4" key="1">
    <citation type="submission" date="2021-07" db="EMBL/GenBank/DDBJ databases">
        <title>Shewanella sp. YLB-07 whole genome sequence.</title>
        <authorList>
            <person name="Yu L."/>
        </authorList>
    </citation>
    <scope>NUCLEOTIDE SEQUENCE</scope>
    <source>
        <strain evidence="4">YLB-08</strain>
    </source>
</reference>
<name>A0ABX6V1D1_9GAMM</name>
<evidence type="ECO:0000256" key="1">
    <source>
        <dbReference type="ARBA" id="ARBA00023125"/>
    </source>
</evidence>
<dbReference type="PROSITE" id="PS50977">
    <property type="entry name" value="HTH_TETR_2"/>
    <property type="match status" value="1"/>
</dbReference>
<dbReference type="Gene3D" id="1.10.357.10">
    <property type="entry name" value="Tetracycline Repressor, domain 2"/>
    <property type="match status" value="1"/>
</dbReference>
<dbReference type="Proteomes" id="UP000316416">
    <property type="component" value="Chromosome"/>
</dbReference>
<dbReference type="PRINTS" id="PR00455">
    <property type="entry name" value="HTHTETR"/>
</dbReference>
<gene>
    <name evidence="4" type="ORF">FM038_002395</name>
</gene>
<dbReference type="InterPro" id="IPR054422">
    <property type="entry name" value="TetR-like_HI_0893_C"/>
</dbReference>
<organism evidence="4 5">
    <name type="scientific">Shewanella eurypsychrophilus</name>
    <dbReference type="NCBI Taxonomy" id="2593656"/>
    <lineage>
        <taxon>Bacteria</taxon>
        <taxon>Pseudomonadati</taxon>
        <taxon>Pseudomonadota</taxon>
        <taxon>Gammaproteobacteria</taxon>
        <taxon>Alteromonadales</taxon>
        <taxon>Shewanellaceae</taxon>
        <taxon>Shewanella</taxon>
    </lineage>
</organism>
<dbReference type="Pfam" id="PF00440">
    <property type="entry name" value="TetR_N"/>
    <property type="match status" value="1"/>
</dbReference>
<evidence type="ECO:0000259" key="3">
    <source>
        <dbReference type="PROSITE" id="PS50977"/>
    </source>
</evidence>